<accession>A0A433A0E1</accession>
<evidence type="ECO:0000313" key="1">
    <source>
        <dbReference type="EMBL" id="RUO96045.1"/>
    </source>
</evidence>
<feature type="non-terminal residue" evidence="1">
    <location>
        <position position="43"/>
    </location>
</feature>
<dbReference type="EMBL" id="RBNI01023782">
    <property type="protein sequence ID" value="RUO96045.1"/>
    <property type="molecule type" value="Genomic_DNA"/>
</dbReference>
<proteinExistence type="predicted"/>
<keyword evidence="2" id="KW-1185">Reference proteome</keyword>
<reference evidence="1 2" key="1">
    <citation type="journal article" date="2018" name="New Phytol.">
        <title>Phylogenomics of Endogonaceae and evolution of mycorrhizas within Mucoromycota.</title>
        <authorList>
            <person name="Chang Y."/>
            <person name="Desiro A."/>
            <person name="Na H."/>
            <person name="Sandor L."/>
            <person name="Lipzen A."/>
            <person name="Clum A."/>
            <person name="Barry K."/>
            <person name="Grigoriev I.V."/>
            <person name="Martin F.M."/>
            <person name="Stajich J.E."/>
            <person name="Smith M.E."/>
            <person name="Bonito G."/>
            <person name="Spatafora J.W."/>
        </authorList>
    </citation>
    <scope>NUCLEOTIDE SEQUENCE [LARGE SCALE GENOMIC DNA]</scope>
    <source>
        <strain evidence="1 2">GMNB39</strain>
    </source>
</reference>
<evidence type="ECO:0000313" key="2">
    <source>
        <dbReference type="Proteomes" id="UP000268093"/>
    </source>
</evidence>
<sequence>MIKNLIIAFAVLAASMVNAAPPCSITAPLAGTVWTSGTTATIS</sequence>
<comment type="caution">
    <text evidence="1">The sequence shown here is derived from an EMBL/GenBank/DDBJ whole genome shotgun (WGS) entry which is preliminary data.</text>
</comment>
<dbReference type="Proteomes" id="UP000268093">
    <property type="component" value="Unassembled WGS sequence"/>
</dbReference>
<protein>
    <submittedName>
        <fullName evidence="1">Uncharacterized protein</fullName>
    </submittedName>
</protein>
<name>A0A433A0E1_9FUNG</name>
<organism evidence="1 2">
    <name type="scientific">Jimgerdemannia flammicorona</name>
    <dbReference type="NCBI Taxonomy" id="994334"/>
    <lineage>
        <taxon>Eukaryota</taxon>
        <taxon>Fungi</taxon>
        <taxon>Fungi incertae sedis</taxon>
        <taxon>Mucoromycota</taxon>
        <taxon>Mucoromycotina</taxon>
        <taxon>Endogonomycetes</taxon>
        <taxon>Endogonales</taxon>
        <taxon>Endogonaceae</taxon>
        <taxon>Jimgerdemannia</taxon>
    </lineage>
</organism>
<gene>
    <name evidence="1" type="ORF">BC936DRAFT_142715</name>
</gene>